<dbReference type="HOGENOM" id="CLU_2797229_0_0_1"/>
<feature type="compositionally biased region" description="Low complexity" evidence="1">
    <location>
        <begin position="1"/>
        <end position="20"/>
    </location>
</feature>
<reference evidence="2" key="2">
    <citation type="submission" date="2015-06" db="UniProtKB">
        <authorList>
            <consortium name="EnsemblMetazoa"/>
        </authorList>
    </citation>
    <scope>IDENTIFICATION</scope>
</reference>
<feature type="compositionally biased region" description="Polar residues" evidence="1">
    <location>
        <begin position="21"/>
        <end position="32"/>
    </location>
</feature>
<name>T1KYL0_TETUR</name>
<dbReference type="Proteomes" id="UP000015104">
    <property type="component" value="Unassembled WGS sequence"/>
</dbReference>
<evidence type="ECO:0000313" key="2">
    <source>
        <dbReference type="EnsemblMetazoa" id="tetur27g01070.1"/>
    </source>
</evidence>
<proteinExistence type="predicted"/>
<dbReference type="EnsemblMetazoa" id="tetur27g01070.1">
    <property type="protein sequence ID" value="tetur27g01070.1"/>
    <property type="gene ID" value="tetur27g01070"/>
</dbReference>
<evidence type="ECO:0000256" key="1">
    <source>
        <dbReference type="SAM" id="MobiDB-lite"/>
    </source>
</evidence>
<organism evidence="2 3">
    <name type="scientific">Tetranychus urticae</name>
    <name type="common">Two-spotted spider mite</name>
    <dbReference type="NCBI Taxonomy" id="32264"/>
    <lineage>
        <taxon>Eukaryota</taxon>
        <taxon>Metazoa</taxon>
        <taxon>Ecdysozoa</taxon>
        <taxon>Arthropoda</taxon>
        <taxon>Chelicerata</taxon>
        <taxon>Arachnida</taxon>
        <taxon>Acari</taxon>
        <taxon>Acariformes</taxon>
        <taxon>Trombidiformes</taxon>
        <taxon>Prostigmata</taxon>
        <taxon>Eleutherengona</taxon>
        <taxon>Raphignathae</taxon>
        <taxon>Tetranychoidea</taxon>
        <taxon>Tetranychidae</taxon>
        <taxon>Tetranychus</taxon>
    </lineage>
</organism>
<feature type="compositionally biased region" description="Low complexity" evidence="1">
    <location>
        <begin position="47"/>
        <end position="68"/>
    </location>
</feature>
<sequence length="68" mass="7157">MDKASSSRSSGSGYGDSDTSWLNSQLSSLNGTPQDERFTYVWKSLTSSGDNQKGSSSTSSSSSCFGRS</sequence>
<keyword evidence="3" id="KW-1185">Reference proteome</keyword>
<feature type="region of interest" description="Disordered" evidence="1">
    <location>
        <begin position="1"/>
        <end position="32"/>
    </location>
</feature>
<accession>T1KYL0</accession>
<reference evidence="3" key="1">
    <citation type="submission" date="2011-08" db="EMBL/GenBank/DDBJ databases">
        <authorList>
            <person name="Rombauts S."/>
        </authorList>
    </citation>
    <scope>NUCLEOTIDE SEQUENCE</scope>
    <source>
        <strain evidence="3">London</strain>
    </source>
</reference>
<evidence type="ECO:0000313" key="3">
    <source>
        <dbReference type="Proteomes" id="UP000015104"/>
    </source>
</evidence>
<dbReference type="AlphaFoldDB" id="T1KYL0"/>
<feature type="region of interest" description="Disordered" evidence="1">
    <location>
        <begin position="46"/>
        <end position="68"/>
    </location>
</feature>
<protein>
    <submittedName>
        <fullName evidence="2">Uncharacterized protein</fullName>
    </submittedName>
</protein>
<dbReference type="EMBL" id="CAEY01000714">
    <property type="status" value="NOT_ANNOTATED_CDS"/>
    <property type="molecule type" value="Genomic_DNA"/>
</dbReference>